<dbReference type="SUPFAM" id="SSF49265">
    <property type="entry name" value="Fibronectin type III"/>
    <property type="match status" value="1"/>
</dbReference>
<dbReference type="InterPro" id="IPR013783">
    <property type="entry name" value="Ig-like_fold"/>
</dbReference>
<name>A0A7L5AGK7_9MICO</name>
<dbReference type="InterPro" id="IPR003961">
    <property type="entry name" value="FN3_dom"/>
</dbReference>
<dbReference type="CDD" id="cd00063">
    <property type="entry name" value="FN3"/>
    <property type="match status" value="2"/>
</dbReference>
<keyword evidence="6" id="KW-1185">Reference proteome</keyword>
<proteinExistence type="predicted"/>
<dbReference type="InterPro" id="IPR036116">
    <property type="entry name" value="FN3_sf"/>
</dbReference>
<accession>A0A7L5AGK7</accession>
<keyword evidence="3" id="KW-0624">Polysaccharide degradation</keyword>
<dbReference type="Proteomes" id="UP000464507">
    <property type="component" value="Chromosome"/>
</dbReference>
<dbReference type="InterPro" id="IPR011048">
    <property type="entry name" value="Haem_d1_sf"/>
</dbReference>
<dbReference type="EMBL" id="CP017146">
    <property type="protein sequence ID" value="QHO69668.1"/>
    <property type="molecule type" value="Genomic_DNA"/>
</dbReference>
<dbReference type="GO" id="GO:0016798">
    <property type="term" value="F:hydrolase activity, acting on glycosyl bonds"/>
    <property type="evidence" value="ECO:0007669"/>
    <property type="project" value="UniProtKB-KW"/>
</dbReference>
<keyword evidence="2" id="KW-0326">Glycosidase</keyword>
<evidence type="ECO:0000256" key="1">
    <source>
        <dbReference type="ARBA" id="ARBA00022737"/>
    </source>
</evidence>
<evidence type="ECO:0000313" key="5">
    <source>
        <dbReference type="EMBL" id="QHO69668.1"/>
    </source>
</evidence>
<dbReference type="NCBIfam" id="NF012211">
    <property type="entry name" value="tand_rpt_95"/>
    <property type="match status" value="1"/>
</dbReference>
<dbReference type="InterPro" id="IPR050964">
    <property type="entry name" value="Striated_Muscle_Regulatory"/>
</dbReference>
<evidence type="ECO:0000313" key="6">
    <source>
        <dbReference type="Proteomes" id="UP000464507"/>
    </source>
</evidence>
<dbReference type="PANTHER" id="PTHR13817">
    <property type="entry name" value="TITIN"/>
    <property type="match status" value="1"/>
</dbReference>
<keyword evidence="2" id="KW-0378">Hydrolase</keyword>
<dbReference type="PANTHER" id="PTHR13817:SF73">
    <property type="entry name" value="FIBRONECTIN TYPE-III DOMAIN-CONTAINING PROTEIN"/>
    <property type="match status" value="1"/>
</dbReference>
<feature type="domain" description="Fibronectin type-III" evidence="4">
    <location>
        <begin position="1475"/>
        <end position="1568"/>
    </location>
</feature>
<dbReference type="SMART" id="SM00060">
    <property type="entry name" value="FN3"/>
    <property type="match status" value="2"/>
</dbReference>
<protein>
    <recommendedName>
        <fullName evidence="4">Fibronectin type-III domain-containing protein</fullName>
    </recommendedName>
</protein>
<evidence type="ECO:0000256" key="3">
    <source>
        <dbReference type="ARBA" id="ARBA00023326"/>
    </source>
</evidence>
<reference evidence="5 6" key="1">
    <citation type="submission" date="2016-09" db="EMBL/GenBank/DDBJ databases">
        <title>Complete genome sequence of microbes from the polar regions.</title>
        <authorList>
            <person name="Liao L."/>
            <person name="Chen B."/>
        </authorList>
    </citation>
    <scope>NUCLEOTIDE SEQUENCE [LARGE SCALE GENOMIC DNA]</scope>
    <source>
        <strain evidence="5 6">ZS314</strain>
    </source>
</reference>
<keyword evidence="3" id="KW-0119">Carbohydrate metabolism</keyword>
<organism evidence="5 6">
    <name type="scientific">Marisediminicola antarctica</name>
    <dbReference type="NCBI Taxonomy" id="674079"/>
    <lineage>
        <taxon>Bacteria</taxon>
        <taxon>Bacillati</taxon>
        <taxon>Actinomycetota</taxon>
        <taxon>Actinomycetes</taxon>
        <taxon>Micrococcales</taxon>
        <taxon>Microbacteriaceae</taxon>
        <taxon>Marisediminicola</taxon>
    </lineage>
</organism>
<dbReference type="GO" id="GO:0000272">
    <property type="term" value="P:polysaccharide catabolic process"/>
    <property type="evidence" value="ECO:0007669"/>
    <property type="project" value="UniProtKB-KW"/>
</dbReference>
<dbReference type="PROSITE" id="PS50853">
    <property type="entry name" value="FN3"/>
    <property type="match status" value="1"/>
</dbReference>
<dbReference type="Gene3D" id="2.60.40.10">
    <property type="entry name" value="Immunoglobulins"/>
    <property type="match status" value="2"/>
</dbReference>
<dbReference type="KEGG" id="mant:BHD05_08455"/>
<dbReference type="Pfam" id="PF17963">
    <property type="entry name" value="Big_9"/>
    <property type="match status" value="4"/>
</dbReference>
<dbReference type="SUPFAM" id="SSF51004">
    <property type="entry name" value="C-terminal (heme d1) domain of cytochrome cd1-nitrite reductase"/>
    <property type="match status" value="1"/>
</dbReference>
<evidence type="ECO:0000256" key="2">
    <source>
        <dbReference type="ARBA" id="ARBA00023295"/>
    </source>
</evidence>
<sequence>MFRRWLASHRSLFVTATSASLIAAVVAGLAVVSGGYEAQRIDLGDGSVWVANSAEQVIGRANTEILALDTVVEGSGSELDVIQAGRTVLLFDRANSKVDIVDAATAEVSDSVPLPPEAPELHLAGGTVVIHATRTGAVWLVPVGDLRDFDAEAEPTLSLGTDSAVSVSPDGTLLLYSPDAGEVYRVNSATGDSVEEAYPVDFAEPGSEISVSSVAGRWVLFDANSSRISIEGRMLDLSELLDGARNAVLQSPSDTGDSVLLGFPGGLLSVPLTEGAPSVVASSTGGTPAAPLVLGDCVFAAWTSGVAWRDCAGDTAPSELSLESVGGSAARLAFAVNGARVVLNDPRSGSSWAVQQRGELIDNWDELIVDDEQRQEVEENNDDVPPEYEPDQLPPIAIDDEFGARAGRANVLSVLLNDYDPNGDVLVVETVDPVEESIGRVDVIDSRQRIQLTLLDDVTGTVSFDYTVSDGRGGTAAATVTVTVRSPGENSPPVQVRTTRAVVAEGNRVTTPVLGDWIDPDSDAFYLTAAATTPPDVVTYKPSGTVDFQEGGAASQLRAVSLAVSDGEAIGAGSLTVSVRPAGEVPIIADPFVVLSYAGQETTVRPLEHVRGGTGELRLSSVAPRPGVTIEASLDTGTFRFASDQVRSHNLEYVVNDGDQTVTGTVRIEVQARPDANSTPITIPKTVFVKTLSSETVDVASTDIDPAGGVLLVTGVSNVPDGSGVSADVLEQRYVRVTLTTPLEGTVAFDYRVTNGLAGADGVITVVEIPRPTTLQPPVAADDTVTVRMGDSVDIPVLDNDAHPDGEQLTLNPDLPSGLRSVSGFLFASGDVLRYLAPQRSGNFTAVYEVAGPDGQVDQAEVRIAVREPVAATNSAPVPVSVTSRVLAGETVRIKIPLTGIDPDGDSVQLLGQETSPQKGAVTEVGTDYIDYLAGEYSAGTDTFTYRVIDSLGKRAIGTVRVGISPRSGDAGNPIAVEDEVLIRPGKTVSVQVLANDSDPDGSPLTILSVEPNSPEIGYEIVDDIVTVTPPADPGRYGLVYTIENAYGGTSSNFITVVVDPDAPPAYPVARDTVLTLSDIVDRDTINVDVLRNVFFADGDVSSLELSVLTGYGDTASVVRGKRLNITITDTRQIIPFSVANPDDPTIVAYAFVWVPGFNDALPQLDRTAPTLTAVSESRIEFDLNDHVLAVAGRDVRLVDSTTVQATNANGDSLVVDEDTLAFTSADGYFGPASISFEVTDGTSVDDPNGRRATLVLPISVTPRENQPPVFTGATIDFEPGEEKTLDLLRLTTYPYPDDIDELTYSAGPTPPSGFDYEIRGTNLIIRANEGSQKGTSSGLTIGVRDDLAAGQAGRIQLSVVASTRPLAKPAADSIIVERGTTASLDVLANDQATNPFPGGELTVVAITGLDGSALPAGVTVTPNAARTRLSVTVSETAAPIDTNLQYQIADATRDPSRYAFGSITISVQDRPDTPVAPARADGGYEEGLLTLRLTAPPSNNSPIVKYEVVSTSHGSYRKDCGTALRCELTDLDAGLRYRFSVIATNSIGASAAGPQSAALSADYLPAAPRSVTARAKAAEARPALDVAWSTVPNPALGTPVSGYVVRISGPGVDFQTTTGPTTASLTTTASGALVPGSQYSVTVYARNAAEVLSDADWRRTSSAAVTVIGPPSQVSVAADVVNGTAGQIRVTWGAGGPNGAPGVVYSVGRFDAAATIPSTCAPGGANPGVASGASPPASSGWIDDRATDGVDYRYVVYVDNGLFCTPSASGSVQSKAPPGAALASTVVEQRDGKFDLRVGSLSVSSGIVSRFQAQLNGSGTWFNVAEGDWLTSAGNLGVYGAPQSVVYRACRDSSDFFCGVASTGEVLTPVNARGSIVSCEAGATPTSNPPANQGSPTYRYLYAYNDGGPPLDRWSEFEQDAVAPDPAAVGSGETGVRLKVVVSLPDGSTFTDDGYVQSTCSPRP</sequence>
<keyword evidence="1" id="KW-0677">Repeat</keyword>
<gene>
    <name evidence="5" type="ORF">BHD05_08455</name>
</gene>
<evidence type="ECO:0000259" key="4">
    <source>
        <dbReference type="PROSITE" id="PS50853"/>
    </source>
</evidence>